<dbReference type="PANTHER" id="PTHR37984">
    <property type="entry name" value="PROTEIN CBG26694"/>
    <property type="match status" value="1"/>
</dbReference>
<dbReference type="InterPro" id="IPR043128">
    <property type="entry name" value="Rev_trsase/Diguanyl_cyclase"/>
</dbReference>
<evidence type="ECO:0000259" key="1">
    <source>
        <dbReference type="Pfam" id="PF00078"/>
    </source>
</evidence>
<reference evidence="2" key="1">
    <citation type="submission" date="2021-03" db="EMBL/GenBank/DDBJ databases">
        <title>Draft genome sequence of rust myrtle Austropuccinia psidii MF-1, a brazilian biotype.</title>
        <authorList>
            <person name="Quecine M.C."/>
            <person name="Pachon D.M.R."/>
            <person name="Bonatelli M.L."/>
            <person name="Correr F.H."/>
            <person name="Franceschini L.M."/>
            <person name="Leite T.F."/>
            <person name="Margarido G.R.A."/>
            <person name="Almeida C.A."/>
            <person name="Ferrarezi J.A."/>
            <person name="Labate C.A."/>
        </authorList>
    </citation>
    <scope>NUCLEOTIDE SEQUENCE</scope>
    <source>
        <strain evidence="2">MF-1</strain>
    </source>
</reference>
<dbReference type="PANTHER" id="PTHR37984:SF5">
    <property type="entry name" value="PROTEIN NYNRIN-LIKE"/>
    <property type="match status" value="1"/>
</dbReference>
<evidence type="ECO:0000313" key="2">
    <source>
        <dbReference type="EMBL" id="MBW0465708.1"/>
    </source>
</evidence>
<dbReference type="Gene3D" id="3.30.70.270">
    <property type="match status" value="2"/>
</dbReference>
<comment type="caution">
    <text evidence="2">The sequence shown here is derived from an EMBL/GenBank/DDBJ whole genome shotgun (WGS) entry which is preliminary data.</text>
</comment>
<dbReference type="InterPro" id="IPR043502">
    <property type="entry name" value="DNA/RNA_pol_sf"/>
</dbReference>
<proteinExistence type="predicted"/>
<dbReference type="Proteomes" id="UP000765509">
    <property type="component" value="Unassembled WGS sequence"/>
</dbReference>
<dbReference type="CDD" id="cd01647">
    <property type="entry name" value="RT_LTR"/>
    <property type="match status" value="1"/>
</dbReference>
<dbReference type="EMBL" id="AVOT02001106">
    <property type="protein sequence ID" value="MBW0465708.1"/>
    <property type="molecule type" value="Genomic_DNA"/>
</dbReference>
<dbReference type="OrthoDB" id="3250101at2759"/>
<dbReference type="AlphaFoldDB" id="A0A9Q3BI81"/>
<dbReference type="Gene3D" id="3.10.10.10">
    <property type="entry name" value="HIV Type 1 Reverse Transcriptase, subunit A, domain 1"/>
    <property type="match status" value="1"/>
</dbReference>
<dbReference type="SUPFAM" id="SSF56672">
    <property type="entry name" value="DNA/RNA polymerases"/>
    <property type="match status" value="1"/>
</dbReference>
<organism evidence="2 3">
    <name type="scientific">Austropuccinia psidii MF-1</name>
    <dbReference type="NCBI Taxonomy" id="1389203"/>
    <lineage>
        <taxon>Eukaryota</taxon>
        <taxon>Fungi</taxon>
        <taxon>Dikarya</taxon>
        <taxon>Basidiomycota</taxon>
        <taxon>Pucciniomycotina</taxon>
        <taxon>Pucciniomycetes</taxon>
        <taxon>Pucciniales</taxon>
        <taxon>Sphaerophragmiaceae</taxon>
        <taxon>Austropuccinia</taxon>
    </lineage>
</organism>
<feature type="domain" description="Reverse transcriptase" evidence="1">
    <location>
        <begin position="174"/>
        <end position="327"/>
    </location>
</feature>
<evidence type="ECO:0000313" key="3">
    <source>
        <dbReference type="Proteomes" id="UP000765509"/>
    </source>
</evidence>
<gene>
    <name evidence="2" type="ORF">O181_005423</name>
</gene>
<protein>
    <recommendedName>
        <fullName evidence="1">Reverse transcriptase domain-containing protein</fullName>
    </recommendedName>
</protein>
<accession>A0A9Q3BI81</accession>
<sequence length="376" mass="43604">MTSIGKTIKDIIIPHRKGNIRLNPEFVVIDDAHIQGFLLGTDYQRLYGIDIYNRKTRHITIELLNEFREGKFSTTITSKQKLRLLKILRKNRPAFAIGDKPLGKIRGHDIEIYLHVERPYPPMLGRPPYPAGLETREEIEKHINELLDMDVIRKIGYNEIVEITTPVLTTWNDGKSRLCGDFRALNNYTKADRYPIPRIPHALDKLAKAKYISKMDCMKGFHQNGVKPKSMKLLRIICHMGIFEYTRMPFGIKNAPAHFQRMMDTIFQEEILGSWMVLYIDDIIIYSGTWEDHVQYIDTLLSKLTPINLEISVKKCNYCQQELLALGPKFSGLSLAIEHNKVAELILKPVPKNMKDMQSFLGFSSYYRNHIRVFPT</sequence>
<dbReference type="InterPro" id="IPR000477">
    <property type="entry name" value="RT_dom"/>
</dbReference>
<name>A0A9Q3BI81_9BASI</name>
<dbReference type="InterPro" id="IPR050951">
    <property type="entry name" value="Retrovirus_Pol_polyprotein"/>
</dbReference>
<dbReference type="Pfam" id="PF00078">
    <property type="entry name" value="RVT_1"/>
    <property type="match status" value="1"/>
</dbReference>
<keyword evidence="3" id="KW-1185">Reference proteome</keyword>